<protein>
    <submittedName>
        <fullName evidence="3">Uncharacterized protein DUF2786</fullName>
    </submittedName>
</protein>
<feature type="domain" description="DUF2786" evidence="1">
    <location>
        <begin position="9"/>
        <end position="45"/>
    </location>
</feature>
<gene>
    <name evidence="3" type="ORF">C8N35_1165</name>
</gene>
<evidence type="ECO:0000313" key="4">
    <source>
        <dbReference type="Proteomes" id="UP000244081"/>
    </source>
</evidence>
<dbReference type="InterPro" id="IPR055592">
    <property type="entry name" value="DUF7168"/>
</dbReference>
<dbReference type="Proteomes" id="UP000244081">
    <property type="component" value="Unassembled WGS sequence"/>
</dbReference>
<proteinExistence type="predicted"/>
<dbReference type="InterPro" id="IPR024498">
    <property type="entry name" value="DUF2786"/>
</dbReference>
<dbReference type="Pfam" id="PF23771">
    <property type="entry name" value="DUF7168"/>
    <property type="match status" value="1"/>
</dbReference>
<dbReference type="RefSeq" id="WP_107992074.1">
    <property type="nucleotide sequence ID" value="NZ_QAYG01000016.1"/>
</dbReference>
<evidence type="ECO:0000313" key="3">
    <source>
        <dbReference type="EMBL" id="PTW53550.1"/>
    </source>
</evidence>
<evidence type="ECO:0000259" key="2">
    <source>
        <dbReference type="Pfam" id="PF23771"/>
    </source>
</evidence>
<dbReference type="OrthoDB" id="5145833at2"/>
<dbReference type="EMBL" id="QAYG01000016">
    <property type="protein sequence ID" value="PTW53550.1"/>
    <property type="molecule type" value="Genomic_DNA"/>
</dbReference>
<accession>A0A2T5UPV1</accession>
<sequence length="227" mass="24757">MEQPQSVDIARKVRTLLAKAKSTASEHEAAAFAAKAHELLVKYNLCLSEVSDTEQAGADRTAQDTPSGIYDRWVRIIWTEVTCAYFCEAMVHGRRAAGAPVTIIGAPHNIAVVMEMAPYLVKTVRRLARAYSDSPRYQRQFGMGAAMRLAKRLRELANSRKAADGPAGATTLPALYANEGRLNREFIAENFHVRPARPPRAVYNTPALSAGYALAGDISLNSQIEAA</sequence>
<organism evidence="3 4">
    <name type="scientific">Breoghania corrubedonensis</name>
    <dbReference type="NCBI Taxonomy" id="665038"/>
    <lineage>
        <taxon>Bacteria</taxon>
        <taxon>Pseudomonadati</taxon>
        <taxon>Pseudomonadota</taxon>
        <taxon>Alphaproteobacteria</taxon>
        <taxon>Hyphomicrobiales</taxon>
        <taxon>Stappiaceae</taxon>
        <taxon>Breoghania</taxon>
    </lineage>
</organism>
<comment type="caution">
    <text evidence="3">The sequence shown here is derived from an EMBL/GenBank/DDBJ whole genome shotgun (WGS) entry which is preliminary data.</text>
</comment>
<feature type="domain" description="DUF7168" evidence="2">
    <location>
        <begin position="61"/>
        <end position="160"/>
    </location>
</feature>
<reference evidence="3 4" key="1">
    <citation type="submission" date="2018-04" db="EMBL/GenBank/DDBJ databases">
        <title>Genomic Encyclopedia of Archaeal and Bacterial Type Strains, Phase II (KMG-II): from individual species to whole genera.</title>
        <authorList>
            <person name="Goeker M."/>
        </authorList>
    </citation>
    <scope>NUCLEOTIDE SEQUENCE [LARGE SCALE GENOMIC DNA]</scope>
    <source>
        <strain evidence="3 4">DSM 23382</strain>
    </source>
</reference>
<dbReference type="AlphaFoldDB" id="A0A2T5UPV1"/>
<keyword evidence="4" id="KW-1185">Reference proteome</keyword>
<name>A0A2T5UPV1_9HYPH</name>
<dbReference type="Pfam" id="PF10979">
    <property type="entry name" value="DUF2786"/>
    <property type="match status" value="1"/>
</dbReference>
<evidence type="ECO:0000259" key="1">
    <source>
        <dbReference type="Pfam" id="PF10979"/>
    </source>
</evidence>